<name>A0AAW2YZX4_9EUKA</name>
<feature type="non-terminal residue" evidence="2">
    <location>
        <position position="1"/>
    </location>
</feature>
<evidence type="ECO:0000313" key="3">
    <source>
        <dbReference type="Proteomes" id="UP001431209"/>
    </source>
</evidence>
<dbReference type="Proteomes" id="UP001431209">
    <property type="component" value="Unassembled WGS sequence"/>
</dbReference>
<gene>
    <name evidence="2" type="ORF">AKO1_011293</name>
</gene>
<protein>
    <submittedName>
        <fullName evidence="2">Uncharacterized protein</fullName>
    </submittedName>
</protein>
<dbReference type="EMBL" id="JAOPGA020000797">
    <property type="protein sequence ID" value="KAL0481867.1"/>
    <property type="molecule type" value="Genomic_DNA"/>
</dbReference>
<keyword evidence="3" id="KW-1185">Reference proteome</keyword>
<feature type="compositionally biased region" description="Basic and acidic residues" evidence="1">
    <location>
        <begin position="154"/>
        <end position="164"/>
    </location>
</feature>
<evidence type="ECO:0000256" key="1">
    <source>
        <dbReference type="SAM" id="MobiDB-lite"/>
    </source>
</evidence>
<accession>A0AAW2YZX4</accession>
<reference evidence="2 3" key="1">
    <citation type="submission" date="2024-03" db="EMBL/GenBank/DDBJ databases">
        <title>The Acrasis kona genome and developmental transcriptomes reveal deep origins of eukaryotic multicellular pathways.</title>
        <authorList>
            <person name="Sheikh S."/>
            <person name="Fu C.-J."/>
            <person name="Brown M.W."/>
            <person name="Baldauf S.L."/>
        </authorList>
    </citation>
    <scope>NUCLEOTIDE SEQUENCE [LARGE SCALE GENOMIC DNA]</scope>
    <source>
        <strain evidence="2 3">ATCC MYA-3509</strain>
    </source>
</reference>
<organism evidence="2 3">
    <name type="scientific">Acrasis kona</name>
    <dbReference type="NCBI Taxonomy" id="1008807"/>
    <lineage>
        <taxon>Eukaryota</taxon>
        <taxon>Discoba</taxon>
        <taxon>Heterolobosea</taxon>
        <taxon>Tetramitia</taxon>
        <taxon>Eutetramitia</taxon>
        <taxon>Acrasidae</taxon>
        <taxon>Acrasis</taxon>
    </lineage>
</organism>
<comment type="caution">
    <text evidence="2">The sequence shown here is derived from an EMBL/GenBank/DDBJ whole genome shotgun (WGS) entry which is preliminary data.</text>
</comment>
<sequence>IKSHSTVIFEDTLQKNINTSQQSLNFSDAEFEDFDPDESQEIKPITPVHQPQPTVAPVVPQQSTNQHDIVSKQPFIDGLKQDVIQTQPVDSQATTSHNVKENILSDVDKSVLNDVQLKLLALSEKNLKMEKELLSYREECLKYKTEMNMMREEMNKKTQQEDKSSGPTTQPNYYGQPTNTLYRPVPLFPQFQHLNSKLGDEMLRMQLHTSTMNLDKISSKLCHYEAIKANSSFRYTTLQDTKAFIQKHRRKPMTLEEAEYIVEQR</sequence>
<feature type="compositionally biased region" description="Polar residues" evidence="1">
    <location>
        <begin position="165"/>
        <end position="177"/>
    </location>
</feature>
<proteinExistence type="predicted"/>
<dbReference type="AlphaFoldDB" id="A0AAW2YZX4"/>
<evidence type="ECO:0000313" key="2">
    <source>
        <dbReference type="EMBL" id="KAL0481867.1"/>
    </source>
</evidence>
<feature type="non-terminal residue" evidence="2">
    <location>
        <position position="265"/>
    </location>
</feature>
<feature type="region of interest" description="Disordered" evidence="1">
    <location>
        <begin position="154"/>
        <end position="177"/>
    </location>
</feature>